<feature type="compositionally biased region" description="Low complexity" evidence="1">
    <location>
        <begin position="33"/>
        <end position="42"/>
    </location>
</feature>
<keyword evidence="3" id="KW-1185">Reference proteome</keyword>
<feature type="compositionally biased region" description="Basic and acidic residues" evidence="1">
    <location>
        <begin position="49"/>
        <end position="58"/>
    </location>
</feature>
<dbReference type="Proteomes" id="UP000631312">
    <property type="component" value="Unassembled WGS sequence"/>
</dbReference>
<evidence type="ECO:0000313" key="3">
    <source>
        <dbReference type="Proteomes" id="UP000631312"/>
    </source>
</evidence>
<proteinExistence type="predicted"/>
<evidence type="ECO:0000313" key="2">
    <source>
        <dbReference type="EMBL" id="GIE45595.1"/>
    </source>
</evidence>
<organism evidence="2 3">
    <name type="scientific">Actinoplanes lobatus</name>
    <dbReference type="NCBI Taxonomy" id="113568"/>
    <lineage>
        <taxon>Bacteria</taxon>
        <taxon>Bacillati</taxon>
        <taxon>Actinomycetota</taxon>
        <taxon>Actinomycetes</taxon>
        <taxon>Micromonosporales</taxon>
        <taxon>Micromonosporaceae</taxon>
        <taxon>Actinoplanes</taxon>
    </lineage>
</organism>
<feature type="region of interest" description="Disordered" evidence="1">
    <location>
        <begin position="1"/>
        <end position="64"/>
    </location>
</feature>
<comment type="caution">
    <text evidence="2">The sequence shown here is derived from an EMBL/GenBank/DDBJ whole genome shotgun (WGS) entry which is preliminary data.</text>
</comment>
<name>A0ABQ4AX54_9ACTN</name>
<dbReference type="EMBL" id="BOMP01000167">
    <property type="protein sequence ID" value="GIE45595.1"/>
    <property type="molecule type" value="Genomic_DNA"/>
</dbReference>
<sequence>MTRIHAEGMPDREDCDESMLTPELPGGDVKTCAAGSGTTAASMGLAPPKRYDNTDIHHRGATNE</sequence>
<reference evidence="2 3" key="1">
    <citation type="submission" date="2021-01" db="EMBL/GenBank/DDBJ databases">
        <title>Whole genome shotgun sequence of Actinoplanes lobatus NBRC 12513.</title>
        <authorList>
            <person name="Komaki H."/>
            <person name="Tamura T."/>
        </authorList>
    </citation>
    <scope>NUCLEOTIDE SEQUENCE [LARGE SCALE GENOMIC DNA]</scope>
    <source>
        <strain evidence="2 3">NBRC 12513</strain>
    </source>
</reference>
<accession>A0ABQ4AX54</accession>
<evidence type="ECO:0000256" key="1">
    <source>
        <dbReference type="SAM" id="MobiDB-lite"/>
    </source>
</evidence>
<feature type="compositionally biased region" description="Basic and acidic residues" evidence="1">
    <location>
        <begin position="1"/>
        <end position="12"/>
    </location>
</feature>
<protein>
    <submittedName>
        <fullName evidence="2">Uncharacterized protein</fullName>
    </submittedName>
</protein>
<gene>
    <name evidence="2" type="ORF">Alo02nite_84930</name>
</gene>